<name>A0ACB7X4V6_9ERIC</name>
<evidence type="ECO:0000313" key="2">
    <source>
        <dbReference type="Proteomes" id="UP000828048"/>
    </source>
</evidence>
<organism evidence="1 2">
    <name type="scientific">Vaccinium darrowii</name>
    <dbReference type="NCBI Taxonomy" id="229202"/>
    <lineage>
        <taxon>Eukaryota</taxon>
        <taxon>Viridiplantae</taxon>
        <taxon>Streptophyta</taxon>
        <taxon>Embryophyta</taxon>
        <taxon>Tracheophyta</taxon>
        <taxon>Spermatophyta</taxon>
        <taxon>Magnoliopsida</taxon>
        <taxon>eudicotyledons</taxon>
        <taxon>Gunneridae</taxon>
        <taxon>Pentapetalae</taxon>
        <taxon>asterids</taxon>
        <taxon>Ericales</taxon>
        <taxon>Ericaceae</taxon>
        <taxon>Vaccinioideae</taxon>
        <taxon>Vaccinieae</taxon>
        <taxon>Vaccinium</taxon>
    </lineage>
</organism>
<evidence type="ECO:0000313" key="1">
    <source>
        <dbReference type="EMBL" id="KAH7835706.1"/>
    </source>
</evidence>
<protein>
    <submittedName>
        <fullName evidence="1">Uncharacterized protein</fullName>
    </submittedName>
</protein>
<accession>A0ACB7X4V6</accession>
<reference evidence="1 2" key="1">
    <citation type="journal article" date="2021" name="Hortic Res">
        <title>High-quality reference genome and annotation aids understanding of berry development for evergreen blueberry (Vaccinium darrowii).</title>
        <authorList>
            <person name="Yu J."/>
            <person name="Hulse-Kemp A.M."/>
            <person name="Babiker E."/>
            <person name="Staton M."/>
        </authorList>
    </citation>
    <scope>NUCLEOTIDE SEQUENCE [LARGE SCALE GENOMIC DNA]</scope>
    <source>
        <strain evidence="2">cv. NJ 8807/NJ 8810</strain>
        <tissue evidence="1">Young leaf</tissue>
    </source>
</reference>
<sequence length="508" mass="58104">MTCQRIFISFDAQIKGFLASCRPFIGLDACFLKGPFAGQLMHATGRDANDQIYPLCMAVVEAELKDSWVWFLENLTTIVGRPEQRGRCFMSDRQKGLIEAFKKLMLDVEHRFCLRHMYANFSKTYRGKELKDMFWGAASAYTKPEFEEHMEILKSANKDAHEWMVREVPEVWARSFYNPRSKVNRMDNNMREEFNNWIQEARDMPILTMLETIKRQLMARYVARLEYSNKFNGPLCPNIKKKLGYKIVNASGMQVIYCGGTLFEVTGTDKTCVVDIGEHTCTCKKWDVSGVPCNHACVAILTHKGRPEDYVHPYYTRKTFIKTYNYRINPLPDKTMWPKQPYDPIEPPPVRAKSGRPKKARRKGEDEPNNPFKVRKHHITLRCRQCGTFGHNKRTCKKPQEAWVKNTYYGKQKAKYSGQSSGTKRGGTRGGRTRGAGITSTLSGKAKAADPLQPQRTLKRLKKAGEGWNSSQHSTTIEAHNPPSKFNPSAPLIRNGKVVSTKSFVKSS</sequence>
<gene>
    <name evidence="1" type="ORF">Vadar_029032</name>
</gene>
<dbReference type="EMBL" id="CM037152">
    <property type="protein sequence ID" value="KAH7835706.1"/>
    <property type="molecule type" value="Genomic_DNA"/>
</dbReference>
<proteinExistence type="predicted"/>
<comment type="caution">
    <text evidence="1">The sequence shown here is derived from an EMBL/GenBank/DDBJ whole genome shotgun (WGS) entry which is preliminary data.</text>
</comment>
<keyword evidence="2" id="KW-1185">Reference proteome</keyword>
<dbReference type="Proteomes" id="UP000828048">
    <property type="component" value="Chromosome 2"/>
</dbReference>